<accession>A0A9N8DU91</accession>
<protein>
    <submittedName>
        <fullName evidence="2">Uncharacterized protein</fullName>
    </submittedName>
</protein>
<evidence type="ECO:0000313" key="3">
    <source>
        <dbReference type="Proteomes" id="UP001153069"/>
    </source>
</evidence>
<evidence type="ECO:0000256" key="1">
    <source>
        <dbReference type="SAM" id="MobiDB-lite"/>
    </source>
</evidence>
<organism evidence="2 3">
    <name type="scientific">Seminavis robusta</name>
    <dbReference type="NCBI Taxonomy" id="568900"/>
    <lineage>
        <taxon>Eukaryota</taxon>
        <taxon>Sar</taxon>
        <taxon>Stramenopiles</taxon>
        <taxon>Ochrophyta</taxon>
        <taxon>Bacillariophyta</taxon>
        <taxon>Bacillariophyceae</taxon>
        <taxon>Bacillariophycidae</taxon>
        <taxon>Naviculales</taxon>
        <taxon>Naviculaceae</taxon>
        <taxon>Seminavis</taxon>
    </lineage>
</organism>
<name>A0A9N8DU91_9STRA</name>
<comment type="caution">
    <text evidence="2">The sequence shown here is derived from an EMBL/GenBank/DDBJ whole genome shotgun (WGS) entry which is preliminary data.</text>
</comment>
<evidence type="ECO:0000313" key="2">
    <source>
        <dbReference type="EMBL" id="CAB9509117.1"/>
    </source>
</evidence>
<feature type="region of interest" description="Disordered" evidence="1">
    <location>
        <begin position="215"/>
        <end position="253"/>
    </location>
</feature>
<sequence>MTTDLIAMMRTLPPEMRAQVYECIETPNSKMGKVMNHLSRMRHEVTRIRNRMFAHAYPFMQQRNRVTSINIVEIQALIYDTEDVDCTSNDVCLELRQRYKKLLTDMAFNNMNYRVVYRSTVCVMLALDEVIFVNKNIMLIKSEIANQIGSPSVRVMMEEAANRENAAAAGVAAAVNTNEAPTITGDDHSIPDEVEIAPDGGEFGTISDAEVLAVTKTEDDVPTPKRRPTLPIRTPRASVHAPTKSNRSSNLKL</sequence>
<keyword evidence="3" id="KW-1185">Reference proteome</keyword>
<dbReference type="EMBL" id="CAICTM010000375">
    <property type="protein sequence ID" value="CAB9509117.1"/>
    <property type="molecule type" value="Genomic_DNA"/>
</dbReference>
<proteinExistence type="predicted"/>
<dbReference type="AlphaFoldDB" id="A0A9N8DU91"/>
<dbReference type="Proteomes" id="UP001153069">
    <property type="component" value="Unassembled WGS sequence"/>
</dbReference>
<feature type="compositionally biased region" description="Polar residues" evidence="1">
    <location>
        <begin position="243"/>
        <end position="253"/>
    </location>
</feature>
<reference evidence="2" key="1">
    <citation type="submission" date="2020-06" db="EMBL/GenBank/DDBJ databases">
        <authorList>
            <consortium name="Plant Systems Biology data submission"/>
        </authorList>
    </citation>
    <scope>NUCLEOTIDE SEQUENCE</scope>
    <source>
        <strain evidence="2">D6</strain>
    </source>
</reference>
<gene>
    <name evidence="2" type="ORF">SEMRO_376_G129610.1</name>
</gene>